<accession>A0AA86NJW4</accession>
<dbReference type="AlphaFoldDB" id="A0AA86NJW4"/>
<dbReference type="EMBL" id="CATOUU010000168">
    <property type="protein sequence ID" value="CAI9918846.1"/>
    <property type="molecule type" value="Genomic_DNA"/>
</dbReference>
<proteinExistence type="predicted"/>
<sequence length="109" mass="12687">MRRAMICVFAPTTPASRLRTAVFNIYGAGFKIEHHTAVQYLTHQLLNQIQQIQKLQKYAASISRFNVSNQYHSLQPKRIFYRTVRSWPLLKYFLCSESCASSRSQAIFI</sequence>
<dbReference type="EMBL" id="CATOUU010000199">
    <property type="protein sequence ID" value="CAI9920326.1"/>
    <property type="molecule type" value="Genomic_DNA"/>
</dbReference>
<evidence type="ECO:0000313" key="1">
    <source>
        <dbReference type="EMBL" id="CAI9918846.1"/>
    </source>
</evidence>
<dbReference type="Proteomes" id="UP001642409">
    <property type="component" value="Unassembled WGS sequence"/>
</dbReference>
<evidence type="ECO:0000313" key="3">
    <source>
        <dbReference type="EMBL" id="CAL6069424.1"/>
    </source>
</evidence>
<reference evidence="2" key="1">
    <citation type="submission" date="2023-06" db="EMBL/GenBank/DDBJ databases">
        <authorList>
            <person name="Kurt Z."/>
        </authorList>
    </citation>
    <scope>NUCLEOTIDE SEQUENCE</scope>
</reference>
<evidence type="ECO:0000313" key="4">
    <source>
        <dbReference type="EMBL" id="CAL6113320.1"/>
    </source>
</evidence>
<gene>
    <name evidence="3" type="ORF">HINF_LOCUS53969</name>
    <name evidence="1" type="ORF">HINF_LOCUS6491</name>
    <name evidence="4" type="ORF">HINF_LOCUS77452</name>
    <name evidence="2" type="ORF">HINF_LOCUS7971</name>
</gene>
<keyword evidence="5" id="KW-1185">Reference proteome</keyword>
<dbReference type="EMBL" id="CAXDID020000762">
    <property type="protein sequence ID" value="CAL6113320.1"/>
    <property type="molecule type" value="Genomic_DNA"/>
</dbReference>
<evidence type="ECO:0000313" key="5">
    <source>
        <dbReference type="Proteomes" id="UP001642409"/>
    </source>
</evidence>
<dbReference type="EMBL" id="CAXDID020000278">
    <property type="protein sequence ID" value="CAL6069424.1"/>
    <property type="molecule type" value="Genomic_DNA"/>
</dbReference>
<organism evidence="2">
    <name type="scientific">Hexamita inflata</name>
    <dbReference type="NCBI Taxonomy" id="28002"/>
    <lineage>
        <taxon>Eukaryota</taxon>
        <taxon>Metamonada</taxon>
        <taxon>Diplomonadida</taxon>
        <taxon>Hexamitidae</taxon>
        <taxon>Hexamitinae</taxon>
        <taxon>Hexamita</taxon>
    </lineage>
</organism>
<name>A0AA86NJW4_9EUKA</name>
<reference evidence="3 5" key="2">
    <citation type="submission" date="2024-07" db="EMBL/GenBank/DDBJ databases">
        <authorList>
            <person name="Akdeniz Z."/>
        </authorList>
    </citation>
    <scope>NUCLEOTIDE SEQUENCE [LARGE SCALE GENOMIC DNA]</scope>
</reference>
<comment type="caution">
    <text evidence="2">The sequence shown here is derived from an EMBL/GenBank/DDBJ whole genome shotgun (WGS) entry which is preliminary data.</text>
</comment>
<protein>
    <submittedName>
        <fullName evidence="3">Hypothetical_protein</fullName>
    </submittedName>
</protein>
<evidence type="ECO:0000313" key="2">
    <source>
        <dbReference type="EMBL" id="CAI9920326.1"/>
    </source>
</evidence>